<dbReference type="InterPro" id="IPR018181">
    <property type="entry name" value="Heat_shock_70_CS"/>
</dbReference>
<dbReference type="Proteomes" id="UP000885750">
    <property type="component" value="Unassembled WGS sequence"/>
</dbReference>
<dbReference type="PROSITE" id="PS00329">
    <property type="entry name" value="HSP70_2"/>
    <property type="match status" value="1"/>
</dbReference>
<dbReference type="PROSITE" id="PS00297">
    <property type="entry name" value="HSP70_1"/>
    <property type="match status" value="1"/>
</dbReference>
<keyword evidence="2 5" id="KW-0547">Nucleotide-binding</keyword>
<gene>
    <name evidence="6" type="ORF">ENJ51_09015</name>
</gene>
<dbReference type="GO" id="GO:0140662">
    <property type="term" value="F:ATP-dependent protein folding chaperone"/>
    <property type="evidence" value="ECO:0007669"/>
    <property type="project" value="InterPro"/>
</dbReference>
<accession>A0A7V2T0K6</accession>
<evidence type="ECO:0000313" key="6">
    <source>
        <dbReference type="EMBL" id="HFC92937.1"/>
    </source>
</evidence>
<dbReference type="Gene3D" id="2.60.34.10">
    <property type="entry name" value="Substrate Binding Domain Of DNAk, Chain A, domain 1"/>
    <property type="match status" value="1"/>
</dbReference>
<dbReference type="EMBL" id="DRMS01000338">
    <property type="protein sequence ID" value="HFC92937.1"/>
    <property type="molecule type" value="Genomic_DNA"/>
</dbReference>
<organism evidence="6">
    <name type="scientific">Leucothrix mucor</name>
    <dbReference type="NCBI Taxonomy" id="45248"/>
    <lineage>
        <taxon>Bacteria</taxon>
        <taxon>Pseudomonadati</taxon>
        <taxon>Pseudomonadota</taxon>
        <taxon>Gammaproteobacteria</taxon>
        <taxon>Thiotrichales</taxon>
        <taxon>Thiotrichaceae</taxon>
        <taxon>Leucothrix</taxon>
    </lineage>
</organism>
<evidence type="ECO:0000256" key="1">
    <source>
        <dbReference type="ARBA" id="ARBA00007381"/>
    </source>
</evidence>
<evidence type="ECO:0000256" key="3">
    <source>
        <dbReference type="ARBA" id="ARBA00022840"/>
    </source>
</evidence>
<dbReference type="PANTHER" id="PTHR19375">
    <property type="entry name" value="HEAT SHOCK PROTEIN 70KDA"/>
    <property type="match status" value="1"/>
</dbReference>
<name>A0A7V2T0K6_LEUMU</name>
<keyword evidence="4" id="KW-0143">Chaperone</keyword>
<keyword evidence="3 5" id="KW-0067">ATP-binding</keyword>
<evidence type="ECO:0000256" key="2">
    <source>
        <dbReference type="ARBA" id="ARBA00022741"/>
    </source>
</evidence>
<dbReference type="Gene3D" id="3.90.640.10">
    <property type="entry name" value="Actin, Chain A, domain 4"/>
    <property type="match status" value="1"/>
</dbReference>
<dbReference type="PRINTS" id="PR00301">
    <property type="entry name" value="HEATSHOCK70"/>
</dbReference>
<dbReference type="Gene3D" id="3.30.420.40">
    <property type="match status" value="2"/>
</dbReference>
<dbReference type="GO" id="GO:0005524">
    <property type="term" value="F:ATP binding"/>
    <property type="evidence" value="ECO:0007669"/>
    <property type="project" value="UniProtKB-KW"/>
</dbReference>
<dbReference type="SUPFAM" id="SSF100920">
    <property type="entry name" value="Heat shock protein 70kD (HSP70), peptide-binding domain"/>
    <property type="match status" value="1"/>
</dbReference>
<reference evidence="6" key="1">
    <citation type="journal article" date="2020" name="mSystems">
        <title>Genome- and Community-Level Interaction Insights into Carbon Utilization and Element Cycling Functions of Hydrothermarchaeota in Hydrothermal Sediment.</title>
        <authorList>
            <person name="Zhou Z."/>
            <person name="Liu Y."/>
            <person name="Xu W."/>
            <person name="Pan J."/>
            <person name="Luo Z.H."/>
            <person name="Li M."/>
        </authorList>
    </citation>
    <scope>NUCLEOTIDE SEQUENCE [LARGE SCALE GENOMIC DNA]</scope>
    <source>
        <strain evidence="6">HyVt-493</strain>
    </source>
</reference>
<dbReference type="FunFam" id="3.30.420.40:FF:000071">
    <property type="entry name" value="Molecular chaperone DnaK"/>
    <property type="match status" value="1"/>
</dbReference>
<proteinExistence type="inferred from homology"/>
<dbReference type="Pfam" id="PF00012">
    <property type="entry name" value="HSP70"/>
    <property type="match status" value="2"/>
</dbReference>
<protein>
    <submittedName>
        <fullName evidence="6">Heat-shock protein Hsp70</fullName>
    </submittedName>
</protein>
<dbReference type="InterPro" id="IPR029047">
    <property type="entry name" value="HSP70_peptide-bd_sf"/>
</dbReference>
<dbReference type="SUPFAM" id="SSF53067">
    <property type="entry name" value="Actin-like ATPase domain"/>
    <property type="match status" value="2"/>
</dbReference>
<evidence type="ECO:0000256" key="4">
    <source>
        <dbReference type="ARBA" id="ARBA00023186"/>
    </source>
</evidence>
<comment type="similarity">
    <text evidence="1 5">Belongs to the heat shock protein 70 family.</text>
</comment>
<evidence type="ECO:0000256" key="5">
    <source>
        <dbReference type="RuleBase" id="RU003322"/>
    </source>
</evidence>
<dbReference type="InterPro" id="IPR013126">
    <property type="entry name" value="Hsp_70_fam"/>
</dbReference>
<dbReference type="InterPro" id="IPR043129">
    <property type="entry name" value="ATPase_NBD"/>
</dbReference>
<sequence length="590" mass="65122">MPNETSDIIIGIDLGTTNSEVALIQDGKVNVLDIENSSKQLPSYVGLDDNGDILVGDAARNQYVLYPERTIKSIKRHMGTDEQIQLGDKQFSPQEVSAIILRRLKQVAETAAGEPITRAVITVPAFFSDAQRQATRDAGEIAGLKVERIINEPTAAALAYEPGHKEDHKILVYDLGGGTFDVSVVEMNQDVVEVKASHGDNNLGGDDFDQKLVDHIVAHLQDKYEIDATESARAMSRITRAAENTKIALSSQPYYTIEEEHLLERKGKGKPIHLSLEISRTDYEEMISGYIDTTLEAIHTTLDSAELRASDIDEILLVGGSTRTPLVQQRMDSDLNMQPRMELDPDLCVAMGAAIQAGMLSGGEQLGPILVDVTPYTFGTSAMGEMYGMEYPHCFVPLIHKNTPIPVTFSESFYTLYDDQEAVDVRVYQGEEQDAMKNTEIGGFKLENLKNLSAGSPIVVTFSLDINGILSVSTVEKKSGTEESLVIDNAISRFQEDELEQAKTALKNLMQDKKDSPETAEKKEKREHVKALALLEKIRKLLPSLEGDDSEDAIELIETLDNAIKANDKDKIEQAMDELSDLLYYLEPNA</sequence>
<comment type="caution">
    <text evidence="6">The sequence shown here is derived from an EMBL/GenBank/DDBJ whole genome shotgun (WGS) entry which is preliminary data.</text>
</comment>
<dbReference type="FunFam" id="3.90.640.10:FF:000003">
    <property type="entry name" value="Molecular chaperone DnaK"/>
    <property type="match status" value="1"/>
</dbReference>
<dbReference type="AlphaFoldDB" id="A0A7V2T0K6"/>